<reference evidence="2" key="1">
    <citation type="submission" date="2023-03" db="EMBL/GenBank/DDBJ databases">
        <title>Massive genome expansion in bonnet fungi (Mycena s.s.) driven by repeated elements and novel gene families across ecological guilds.</title>
        <authorList>
            <consortium name="Lawrence Berkeley National Laboratory"/>
            <person name="Harder C.B."/>
            <person name="Miyauchi S."/>
            <person name="Viragh M."/>
            <person name="Kuo A."/>
            <person name="Thoen E."/>
            <person name="Andreopoulos B."/>
            <person name="Lu D."/>
            <person name="Skrede I."/>
            <person name="Drula E."/>
            <person name="Henrissat B."/>
            <person name="Morin E."/>
            <person name="Kohler A."/>
            <person name="Barry K."/>
            <person name="LaButti K."/>
            <person name="Morin E."/>
            <person name="Salamov A."/>
            <person name="Lipzen A."/>
            <person name="Mereny Z."/>
            <person name="Hegedus B."/>
            <person name="Baldrian P."/>
            <person name="Stursova M."/>
            <person name="Weitz H."/>
            <person name="Taylor A."/>
            <person name="Grigoriev I.V."/>
            <person name="Nagy L.G."/>
            <person name="Martin F."/>
            <person name="Kauserud H."/>
        </authorList>
    </citation>
    <scope>NUCLEOTIDE SEQUENCE</scope>
    <source>
        <strain evidence="2">CBHHK188m</strain>
    </source>
</reference>
<evidence type="ECO:0000256" key="1">
    <source>
        <dbReference type="SAM" id="Phobius"/>
    </source>
</evidence>
<keyword evidence="3" id="KW-1185">Reference proteome</keyword>
<sequence length="151" mass="16924">MFVGNIYLVDLVPEDTRTSALSSLAGWSALGSVLSFSIGGTITTQSRNILVVHLIAGALWAVALLYIWPLPESFPKSKREELRLKRVRQAEQTPRRWRRVLGKITAFFERLGHCGPPRHPQTGRRNWRLVICVVHMFFAGLGSGYAIPSLI</sequence>
<keyword evidence="1" id="KW-0472">Membrane</keyword>
<dbReference type="Proteomes" id="UP001215280">
    <property type="component" value="Unassembled WGS sequence"/>
</dbReference>
<feature type="non-terminal residue" evidence="2">
    <location>
        <position position="151"/>
    </location>
</feature>
<dbReference type="InterPro" id="IPR036259">
    <property type="entry name" value="MFS_trans_sf"/>
</dbReference>
<feature type="transmembrane region" description="Helical" evidence="1">
    <location>
        <begin position="127"/>
        <end position="147"/>
    </location>
</feature>
<name>A0AAD7MYT2_9AGAR</name>
<dbReference type="EMBL" id="JARJLG010000147">
    <property type="protein sequence ID" value="KAJ7736730.1"/>
    <property type="molecule type" value="Genomic_DNA"/>
</dbReference>
<keyword evidence="1" id="KW-0812">Transmembrane</keyword>
<evidence type="ECO:0000313" key="2">
    <source>
        <dbReference type="EMBL" id="KAJ7736730.1"/>
    </source>
</evidence>
<evidence type="ECO:0000313" key="3">
    <source>
        <dbReference type="Proteomes" id="UP001215280"/>
    </source>
</evidence>
<accession>A0AAD7MYT2</accession>
<proteinExistence type="predicted"/>
<dbReference type="SUPFAM" id="SSF103473">
    <property type="entry name" value="MFS general substrate transporter"/>
    <property type="match status" value="1"/>
</dbReference>
<organism evidence="2 3">
    <name type="scientific">Mycena maculata</name>
    <dbReference type="NCBI Taxonomy" id="230809"/>
    <lineage>
        <taxon>Eukaryota</taxon>
        <taxon>Fungi</taxon>
        <taxon>Dikarya</taxon>
        <taxon>Basidiomycota</taxon>
        <taxon>Agaricomycotina</taxon>
        <taxon>Agaricomycetes</taxon>
        <taxon>Agaricomycetidae</taxon>
        <taxon>Agaricales</taxon>
        <taxon>Marasmiineae</taxon>
        <taxon>Mycenaceae</taxon>
        <taxon>Mycena</taxon>
    </lineage>
</organism>
<feature type="transmembrane region" description="Helical" evidence="1">
    <location>
        <begin position="49"/>
        <end position="68"/>
    </location>
</feature>
<keyword evidence="1" id="KW-1133">Transmembrane helix</keyword>
<comment type="caution">
    <text evidence="2">The sequence shown here is derived from an EMBL/GenBank/DDBJ whole genome shotgun (WGS) entry which is preliminary data.</text>
</comment>
<dbReference type="Gene3D" id="1.20.1250.20">
    <property type="entry name" value="MFS general substrate transporter like domains"/>
    <property type="match status" value="1"/>
</dbReference>
<protein>
    <submittedName>
        <fullName evidence="2">Uncharacterized protein</fullName>
    </submittedName>
</protein>
<gene>
    <name evidence="2" type="ORF">DFH07DRAFT_842624</name>
</gene>
<dbReference type="AlphaFoldDB" id="A0AAD7MYT2"/>
<feature type="transmembrane region" description="Helical" evidence="1">
    <location>
        <begin position="20"/>
        <end position="42"/>
    </location>
</feature>